<dbReference type="PANTHER" id="PTHR31221:SF1">
    <property type="entry name" value="WRKY TRANSCRIPTION FACTOR 33-RELATED"/>
    <property type="match status" value="1"/>
</dbReference>
<dbReference type="GO" id="GO:0043565">
    <property type="term" value="F:sequence-specific DNA binding"/>
    <property type="evidence" value="ECO:0007669"/>
    <property type="project" value="InterPro"/>
</dbReference>
<keyword evidence="5" id="KW-0804">Transcription</keyword>
<dbReference type="Proteomes" id="UP000653305">
    <property type="component" value="Unassembled WGS sequence"/>
</dbReference>
<evidence type="ECO:0000256" key="5">
    <source>
        <dbReference type="ARBA" id="ARBA00023163"/>
    </source>
</evidence>
<feature type="domain" description="WRKY" evidence="8">
    <location>
        <begin position="196"/>
        <end position="261"/>
    </location>
</feature>
<evidence type="ECO:0000259" key="8">
    <source>
        <dbReference type="PROSITE" id="PS50811"/>
    </source>
</evidence>
<evidence type="ECO:0000313" key="10">
    <source>
        <dbReference type="Proteomes" id="UP000653305"/>
    </source>
</evidence>
<dbReference type="FunFam" id="2.20.25.80:FF:000006">
    <property type="entry name" value="WRKY transcription factor"/>
    <property type="match status" value="1"/>
</dbReference>
<evidence type="ECO:0000256" key="1">
    <source>
        <dbReference type="ARBA" id="ARBA00004123"/>
    </source>
</evidence>
<evidence type="ECO:0000256" key="7">
    <source>
        <dbReference type="SAM" id="MobiDB-lite"/>
    </source>
</evidence>
<dbReference type="Gene3D" id="2.20.25.80">
    <property type="entry name" value="WRKY domain"/>
    <property type="match status" value="2"/>
</dbReference>
<evidence type="ECO:0000256" key="2">
    <source>
        <dbReference type="ARBA" id="ARBA00022737"/>
    </source>
</evidence>
<dbReference type="InterPro" id="IPR003657">
    <property type="entry name" value="WRKY_dom"/>
</dbReference>
<feature type="domain" description="WRKY" evidence="8">
    <location>
        <begin position="36"/>
        <end position="94"/>
    </location>
</feature>
<dbReference type="GO" id="GO:0003700">
    <property type="term" value="F:DNA-binding transcription factor activity"/>
    <property type="evidence" value="ECO:0007669"/>
    <property type="project" value="InterPro"/>
</dbReference>
<dbReference type="InterPro" id="IPR036576">
    <property type="entry name" value="WRKY_dom_sf"/>
</dbReference>
<dbReference type="InterPro" id="IPR044810">
    <property type="entry name" value="WRKY_plant"/>
</dbReference>
<keyword evidence="2" id="KW-0677">Repeat</keyword>
<feature type="region of interest" description="Disordered" evidence="7">
    <location>
        <begin position="144"/>
        <end position="176"/>
    </location>
</feature>
<keyword evidence="3" id="KW-0805">Transcription regulation</keyword>
<feature type="compositionally biased region" description="Basic residues" evidence="7">
    <location>
        <begin position="88"/>
        <end position="101"/>
    </location>
</feature>
<dbReference type="SMART" id="SM00774">
    <property type="entry name" value="WRKY"/>
    <property type="match status" value="2"/>
</dbReference>
<reference evidence="9" key="1">
    <citation type="submission" date="2020-07" db="EMBL/GenBank/DDBJ databases">
        <title>Ethylene signaling mediates host invasion by parasitic plants.</title>
        <authorList>
            <person name="Yoshida S."/>
        </authorList>
    </citation>
    <scope>NUCLEOTIDE SEQUENCE</scope>
    <source>
        <strain evidence="9">Okayama</strain>
    </source>
</reference>
<comment type="subcellular location">
    <subcellularLocation>
        <location evidence="1">Nucleus</location>
    </subcellularLocation>
</comment>
<feature type="compositionally biased region" description="Basic and acidic residues" evidence="7">
    <location>
        <begin position="157"/>
        <end position="171"/>
    </location>
</feature>
<dbReference type="Pfam" id="PF03106">
    <property type="entry name" value="WRKY"/>
    <property type="match status" value="2"/>
</dbReference>
<evidence type="ECO:0000256" key="4">
    <source>
        <dbReference type="ARBA" id="ARBA00023125"/>
    </source>
</evidence>
<keyword evidence="10" id="KW-1185">Reference proteome</keyword>
<dbReference type="PANTHER" id="PTHR31221">
    <property type="entry name" value="WRKY TRANSCRIPTION FACTOR PROTEIN 1-RELATED"/>
    <property type="match status" value="1"/>
</dbReference>
<comment type="caution">
    <text evidence="9">The sequence shown here is derived from an EMBL/GenBank/DDBJ whole genome shotgun (WGS) entry which is preliminary data.</text>
</comment>
<gene>
    <name evidence="9" type="ORF">PHJA_000199100</name>
</gene>
<evidence type="ECO:0000256" key="6">
    <source>
        <dbReference type="ARBA" id="ARBA00023242"/>
    </source>
</evidence>
<organism evidence="9 10">
    <name type="scientific">Phtheirospermum japonicum</name>
    <dbReference type="NCBI Taxonomy" id="374723"/>
    <lineage>
        <taxon>Eukaryota</taxon>
        <taxon>Viridiplantae</taxon>
        <taxon>Streptophyta</taxon>
        <taxon>Embryophyta</taxon>
        <taxon>Tracheophyta</taxon>
        <taxon>Spermatophyta</taxon>
        <taxon>Magnoliopsida</taxon>
        <taxon>eudicotyledons</taxon>
        <taxon>Gunneridae</taxon>
        <taxon>Pentapetalae</taxon>
        <taxon>asterids</taxon>
        <taxon>lamiids</taxon>
        <taxon>Lamiales</taxon>
        <taxon>Orobanchaceae</taxon>
        <taxon>Orobanchaceae incertae sedis</taxon>
        <taxon>Phtheirospermum</taxon>
    </lineage>
</organism>
<feature type="compositionally biased region" description="Basic and acidic residues" evidence="7">
    <location>
        <begin position="30"/>
        <end position="40"/>
    </location>
</feature>
<dbReference type="SUPFAM" id="SSF118290">
    <property type="entry name" value="WRKY DNA-binding domain"/>
    <property type="match status" value="2"/>
</dbReference>
<feature type="region of interest" description="Disordered" evidence="7">
    <location>
        <begin position="253"/>
        <end position="278"/>
    </location>
</feature>
<evidence type="ECO:0000256" key="3">
    <source>
        <dbReference type="ARBA" id="ARBA00023015"/>
    </source>
</evidence>
<proteinExistence type="predicted"/>
<dbReference type="GO" id="GO:0005634">
    <property type="term" value="C:nucleus"/>
    <property type="evidence" value="ECO:0007669"/>
    <property type="project" value="UniProtKB-SubCell"/>
</dbReference>
<dbReference type="AlphaFoldDB" id="A0A830B0K9"/>
<sequence>MQSSFSPDIDTIQTNDRDTNTVRSESSQDNGKKSEEDGYKWRKYGQKQVKGSDNPRSYYKCTYLNCPTKKKVERSCDGRVAEIVIKGTHNHPKPQPSRRRSSSSSSSASSVVTQFNEIADKSYGTNVIGNFDCFLGTRENSSISNDGFEQSNRKRKSSGDEPDAKRWKGEESESEGISVMEIRTMREPRVVVQTVSDVDILDDGFRWRKYGQKVVKGNPNPRSYYKCTSPGCQVRKHVERAAHNVQAVITTYEGKHNHDVPPARSSRRFNSLSGPTPYIPSDDVVRPLALTHNSGHPQDSDIPARSYQYSRLGDFTSSRISPPHDYDDTISLFPRAKDEPRDGAFFDSFLG</sequence>
<protein>
    <submittedName>
        <fullName evidence="9">Probable WRKY transcription factor 33</fullName>
    </submittedName>
</protein>
<keyword evidence="4" id="KW-0238">DNA-binding</keyword>
<name>A0A830B0K9_9LAMI</name>
<dbReference type="PROSITE" id="PS50811">
    <property type="entry name" value="WRKY"/>
    <property type="match status" value="2"/>
</dbReference>
<dbReference type="FunFam" id="2.20.25.80:FF:000001">
    <property type="entry name" value="WRKY transcription factor 33"/>
    <property type="match status" value="1"/>
</dbReference>
<feature type="region of interest" description="Disordered" evidence="7">
    <location>
        <begin position="85"/>
        <end position="108"/>
    </location>
</feature>
<accession>A0A830B0K9</accession>
<feature type="region of interest" description="Disordered" evidence="7">
    <location>
        <begin position="1"/>
        <end position="56"/>
    </location>
</feature>
<feature type="compositionally biased region" description="Polar residues" evidence="7">
    <location>
        <begin position="1"/>
        <end position="14"/>
    </location>
</feature>
<evidence type="ECO:0000313" key="9">
    <source>
        <dbReference type="EMBL" id="GFP80557.1"/>
    </source>
</evidence>
<dbReference type="OrthoDB" id="5065855at2759"/>
<keyword evidence="6" id="KW-0539">Nucleus</keyword>
<dbReference type="EMBL" id="BMAC01000020">
    <property type="protein sequence ID" value="GFP80557.1"/>
    <property type="molecule type" value="Genomic_DNA"/>
</dbReference>